<dbReference type="InterPro" id="IPR004330">
    <property type="entry name" value="FAR1_DNA_bnd_dom"/>
</dbReference>
<dbReference type="GO" id="GO:0005634">
    <property type="term" value="C:nucleus"/>
    <property type="evidence" value="ECO:0007669"/>
    <property type="project" value="UniProtKB-SubCell"/>
</dbReference>
<comment type="subcellular location">
    <subcellularLocation>
        <location evidence="6">Nucleus</location>
    </subcellularLocation>
</comment>
<keyword evidence="3 5" id="KW-0863">Zinc-finger</keyword>
<dbReference type="Pfam" id="PF03101">
    <property type="entry name" value="FAR1"/>
    <property type="match status" value="1"/>
</dbReference>
<evidence type="ECO:0000259" key="8">
    <source>
        <dbReference type="PROSITE" id="PS50966"/>
    </source>
</evidence>
<feature type="compositionally biased region" description="Low complexity" evidence="7">
    <location>
        <begin position="12"/>
        <end position="24"/>
    </location>
</feature>
<evidence type="ECO:0000256" key="7">
    <source>
        <dbReference type="SAM" id="MobiDB-lite"/>
    </source>
</evidence>
<evidence type="ECO:0000256" key="5">
    <source>
        <dbReference type="PROSITE-ProRule" id="PRU00325"/>
    </source>
</evidence>
<dbReference type="Proteomes" id="UP001202328">
    <property type="component" value="Unassembled WGS sequence"/>
</dbReference>
<evidence type="ECO:0000313" key="10">
    <source>
        <dbReference type="Proteomes" id="UP001202328"/>
    </source>
</evidence>
<keyword evidence="2 6" id="KW-0479">Metal-binding</keyword>
<evidence type="ECO:0000256" key="4">
    <source>
        <dbReference type="ARBA" id="ARBA00022833"/>
    </source>
</evidence>
<evidence type="ECO:0000313" key="9">
    <source>
        <dbReference type="EMBL" id="KAI3960516.1"/>
    </source>
</evidence>
<reference evidence="9" key="1">
    <citation type="submission" date="2022-04" db="EMBL/GenBank/DDBJ databases">
        <title>A functionally conserved STORR gene fusion in Papaver species that diverged 16.8 million years ago.</title>
        <authorList>
            <person name="Catania T."/>
        </authorList>
    </citation>
    <scope>NUCLEOTIDE SEQUENCE</scope>
    <source>
        <strain evidence="9">S-188037</strain>
    </source>
</reference>
<dbReference type="Pfam" id="PF10551">
    <property type="entry name" value="MULE"/>
    <property type="match status" value="1"/>
</dbReference>
<comment type="function">
    <text evidence="6">Putative transcription activator involved in regulating light control of development.</text>
</comment>
<feature type="domain" description="SWIM-type" evidence="8">
    <location>
        <begin position="559"/>
        <end position="605"/>
    </location>
</feature>
<keyword evidence="4 6" id="KW-0862">Zinc</keyword>
<keyword evidence="6" id="KW-0539">Nucleus</keyword>
<name>A0AAD4XY14_9MAGN</name>
<dbReference type="GO" id="GO:0008270">
    <property type="term" value="F:zinc ion binding"/>
    <property type="evidence" value="ECO:0007669"/>
    <property type="project" value="UniProtKB-UniRule"/>
</dbReference>
<dbReference type="InterPro" id="IPR006564">
    <property type="entry name" value="Znf_PMZ"/>
</dbReference>
<proteinExistence type="inferred from homology"/>
<gene>
    <name evidence="9" type="ORF">MKW98_003015</name>
</gene>
<feature type="region of interest" description="Disordered" evidence="7">
    <location>
        <begin position="1"/>
        <end position="28"/>
    </location>
</feature>
<accession>A0AAD4XY14</accession>
<dbReference type="GO" id="GO:0006355">
    <property type="term" value="P:regulation of DNA-templated transcription"/>
    <property type="evidence" value="ECO:0007669"/>
    <property type="project" value="UniProtKB-UniRule"/>
</dbReference>
<dbReference type="EMBL" id="JAJJMB010000931">
    <property type="protein sequence ID" value="KAI3960516.1"/>
    <property type="molecule type" value="Genomic_DNA"/>
</dbReference>
<dbReference type="PROSITE" id="PS50966">
    <property type="entry name" value="ZF_SWIM"/>
    <property type="match status" value="1"/>
</dbReference>
<evidence type="ECO:0000256" key="2">
    <source>
        <dbReference type="ARBA" id="ARBA00022723"/>
    </source>
</evidence>
<dbReference type="SMART" id="SM00575">
    <property type="entry name" value="ZnF_PMZ"/>
    <property type="match status" value="1"/>
</dbReference>
<sequence length="965" mass="110149">MPPSIRSVMDTSGRSSNNRCSGSSPGNLEETVEQTIVGDTGQALNGNQGELDKSNDVEVDLNKLEDLIYEGMVFESEERAFDTYNEVARRAGFSVRRDKLVKRANGMMRKRVFVCFKQGIRKKDNRYQYVRKERPQIRTGCMARMVIKYEKENKWVVTDIICEHNHPLPTTSKSYRLRPQRRTADAATNDLEGIDTVGISPVDGSKQINGRQSEGNESVGNKLATLGNHIQSKRKVLEKDDARTLLDYFTRKKMENPAFFYSMIVDKENQVTNLFWADARSIMDYNYFGDVVIFDMTYRTNLHGWPFAPFVGVNHHKQTVLFGGALILDESTESFIWLFETWMKTMSGRQPKTIITDHCATISKAISIVMTETHHRICLWHIFKNASKHLSHVYWMPGFLQCFSKCIYGYETEEEFIARWEKMLHDYKLAGTKWLDDLFNVRDKWALVYGHDTFCADTTTTQHNKSINKFLKKFVKKKFSFTEFLARYERVLSAWRERELHEDFESIQTSPNLPFPAPMLKQAADKYTRAVFKMFAEEYKEWILCKVEDCGEDGVFCKYEVTQENRAKGLVTIDPSTCQVLCSCKKFEFVGILCRHAIKILYHRNIHDLPPQYILKRWSKDAKSGTVRDREGNQMQADSSSLISLRYNELLQKAINIVTKGSLNEESHLVASRALDNALLEVESATKATQGGSGDDFDTSLATQFHSGERVFVGEGGDKSIMFSARQINGDLDIGQKRRKTRNSFVDLSHELSMDNPQHQQGQNHRLPDGLRRNDPPIHPSLQIVSTPNSTHLPYTPVSFSESTQFIYPIIRPNLQYVSSPYTQGSSGLGMEPCPFITHSAPEGSYISNKPHILGSTYSKPTTANTGFKPHQASFGEPRIPATFYPQPSSFPTRFESNQVLNPHGSLQPSMYMDLHTTQGALGIESSEESSDSDECQLSPLRFEPSDFLYFPKRVVSMKHRGLHL</sequence>
<dbReference type="InterPro" id="IPR018289">
    <property type="entry name" value="MULE_transposase_dom"/>
</dbReference>
<comment type="caution">
    <text evidence="9">The sequence shown here is derived from an EMBL/GenBank/DDBJ whole genome shotgun (WGS) entry which is preliminary data.</text>
</comment>
<keyword evidence="10" id="KW-1185">Reference proteome</keyword>
<evidence type="ECO:0000256" key="1">
    <source>
        <dbReference type="ARBA" id="ARBA00005889"/>
    </source>
</evidence>
<protein>
    <recommendedName>
        <fullName evidence="6">Protein FAR1-RELATED SEQUENCE</fullName>
    </recommendedName>
</protein>
<evidence type="ECO:0000256" key="3">
    <source>
        <dbReference type="ARBA" id="ARBA00022771"/>
    </source>
</evidence>
<dbReference type="AlphaFoldDB" id="A0AAD4XY14"/>
<dbReference type="InterPro" id="IPR007527">
    <property type="entry name" value="Znf_SWIM"/>
</dbReference>
<dbReference type="PANTHER" id="PTHR31669:SF281">
    <property type="entry name" value="PROTEIN FAR1-RELATED SEQUENCE"/>
    <property type="match status" value="1"/>
</dbReference>
<dbReference type="InterPro" id="IPR031052">
    <property type="entry name" value="FHY3/FAR1"/>
</dbReference>
<organism evidence="9 10">
    <name type="scientific">Papaver atlanticum</name>
    <dbReference type="NCBI Taxonomy" id="357466"/>
    <lineage>
        <taxon>Eukaryota</taxon>
        <taxon>Viridiplantae</taxon>
        <taxon>Streptophyta</taxon>
        <taxon>Embryophyta</taxon>
        <taxon>Tracheophyta</taxon>
        <taxon>Spermatophyta</taxon>
        <taxon>Magnoliopsida</taxon>
        <taxon>Ranunculales</taxon>
        <taxon>Papaveraceae</taxon>
        <taxon>Papaveroideae</taxon>
        <taxon>Papaver</taxon>
    </lineage>
</organism>
<dbReference type="Pfam" id="PF04434">
    <property type="entry name" value="SWIM"/>
    <property type="match status" value="1"/>
</dbReference>
<dbReference type="PANTHER" id="PTHR31669">
    <property type="entry name" value="PROTEIN FAR1-RELATED SEQUENCE 10-RELATED"/>
    <property type="match status" value="1"/>
</dbReference>
<evidence type="ECO:0000256" key="6">
    <source>
        <dbReference type="RuleBase" id="RU367018"/>
    </source>
</evidence>
<comment type="similarity">
    <text evidence="1 6">Belongs to the FHY3/FAR1 family.</text>
</comment>